<evidence type="ECO:0000313" key="1">
    <source>
        <dbReference type="EMBL" id="WAJ28028.1"/>
    </source>
</evidence>
<protein>
    <submittedName>
        <fullName evidence="1">Uncharacterized protein</fullName>
    </submittedName>
</protein>
<evidence type="ECO:0000313" key="2">
    <source>
        <dbReference type="Proteomes" id="UP001163223"/>
    </source>
</evidence>
<reference evidence="1" key="1">
    <citation type="submission" date="2022-11" db="EMBL/GenBank/DDBJ databases">
        <title>beta-Carotene-producing bacterium, Jeongeuplla avenae sp. nov., alleviates the salt stress of Arabidopsis seedlings.</title>
        <authorList>
            <person name="Jiang L."/>
            <person name="Lee J."/>
        </authorList>
    </citation>
    <scope>NUCLEOTIDE SEQUENCE</scope>
    <source>
        <strain evidence="1">DY_R2A_6</strain>
    </source>
</reference>
<name>A0ACD4NMS7_9HYPH</name>
<dbReference type="EMBL" id="CP113520">
    <property type="protein sequence ID" value="WAJ28028.1"/>
    <property type="molecule type" value="Genomic_DNA"/>
</dbReference>
<organism evidence="1 2">
    <name type="scientific">Antarcticirhabdus aurantiaca</name>
    <dbReference type="NCBI Taxonomy" id="2606717"/>
    <lineage>
        <taxon>Bacteria</taxon>
        <taxon>Pseudomonadati</taxon>
        <taxon>Pseudomonadota</taxon>
        <taxon>Alphaproteobacteria</taxon>
        <taxon>Hyphomicrobiales</taxon>
        <taxon>Aurantimonadaceae</taxon>
        <taxon>Antarcticirhabdus</taxon>
    </lineage>
</organism>
<proteinExistence type="predicted"/>
<sequence length="208" mass="22078">MQDILEAARSAKTSTDFAAVIADLEGAIIEAEAKRRHLAEEVEGVIFEDGNISKARKALADCAAEIDTLNAALKGARKRLAQAEADEDAERTDERHAKAVATGEDLTAATMRFHKAIAEARKAHADIDCLRGHLVGLNGGLPQDRQVPPGLAQKAAGNLPDVMLDGLTRNGVRIDQLLIDLATPGKPIHWGGRSHPNVGWVGPAPRAA</sequence>
<keyword evidence="2" id="KW-1185">Reference proteome</keyword>
<accession>A0ACD4NMS7</accession>
<dbReference type="Proteomes" id="UP001163223">
    <property type="component" value="Chromosome"/>
</dbReference>
<gene>
    <name evidence="1" type="ORF">OXU80_24905</name>
</gene>